<name>S9P446_CYSF2</name>
<keyword evidence="1" id="KW-0732">Signal</keyword>
<sequence>MSMKTLRTLALVAVAAPGIAAAQSFTDPTTYTIQPQKYPATTLAPGYIMNDNPAYPWESTVAPFDPNGMYTPGEQNAIAVDERNRTGGTLSYDPSDYTYEVSVDQGLIPEANQHMVPGPLEFLPWTNPNQTFNKTYTRIERFGNSVFGAGYSLNATVTAETATTSQDKKVDAVAEGKVFGTAFSYEKELVLGRANISGQQGGDNSGTAALYAVGQQIWSTNLYATYSPTPINWSRTFFSATKRFMVGPVPISVKASLAGGVKLAVTGQIGPTVAKLSAIPGGWANVNASAAVDVIILAFGLEGALSLVNATLPSSGELFWPICTLDWKLKSNLELNTLSGTLKLYAKLKILFIKKTWRVTIASWSGITRNWSLLDLGGSQPLGICG</sequence>
<feature type="chain" id="PRO_5004567328" description="Lipoprotein" evidence="1">
    <location>
        <begin position="23"/>
        <end position="386"/>
    </location>
</feature>
<reference evidence="2" key="1">
    <citation type="submission" date="2013-05" db="EMBL/GenBank/DDBJ databases">
        <title>Genome assembly of Cystobacter fuscus DSM 2262.</title>
        <authorList>
            <person name="Sharma G."/>
            <person name="Khatri I."/>
            <person name="Kaur C."/>
            <person name="Mayilraj S."/>
            <person name="Subramanian S."/>
        </authorList>
    </citation>
    <scope>NUCLEOTIDE SEQUENCE [LARGE SCALE GENOMIC DNA]</scope>
    <source>
        <strain evidence="2">DSM 2262</strain>
    </source>
</reference>
<organism evidence="2 3">
    <name type="scientific">Cystobacter fuscus (strain ATCC 25194 / DSM 2262 / NBRC 100088 / M29)</name>
    <dbReference type="NCBI Taxonomy" id="1242864"/>
    <lineage>
        <taxon>Bacteria</taxon>
        <taxon>Pseudomonadati</taxon>
        <taxon>Myxococcota</taxon>
        <taxon>Myxococcia</taxon>
        <taxon>Myxococcales</taxon>
        <taxon>Cystobacterineae</taxon>
        <taxon>Archangiaceae</taxon>
        <taxon>Cystobacter</taxon>
    </lineage>
</organism>
<gene>
    <name evidence="2" type="ORF">D187_004485</name>
</gene>
<evidence type="ECO:0008006" key="4">
    <source>
        <dbReference type="Google" id="ProtNLM"/>
    </source>
</evidence>
<dbReference type="AlphaFoldDB" id="S9P446"/>
<keyword evidence="3" id="KW-1185">Reference proteome</keyword>
<dbReference type="EMBL" id="ANAH02000028">
    <property type="protein sequence ID" value="EPX57951.1"/>
    <property type="molecule type" value="Genomic_DNA"/>
</dbReference>
<comment type="caution">
    <text evidence="2">The sequence shown here is derived from an EMBL/GenBank/DDBJ whole genome shotgun (WGS) entry which is preliminary data.</text>
</comment>
<evidence type="ECO:0000256" key="1">
    <source>
        <dbReference type="SAM" id="SignalP"/>
    </source>
</evidence>
<feature type="signal peptide" evidence="1">
    <location>
        <begin position="1"/>
        <end position="22"/>
    </location>
</feature>
<evidence type="ECO:0000313" key="2">
    <source>
        <dbReference type="EMBL" id="EPX57951.1"/>
    </source>
</evidence>
<evidence type="ECO:0000313" key="3">
    <source>
        <dbReference type="Proteomes" id="UP000011682"/>
    </source>
</evidence>
<proteinExistence type="predicted"/>
<dbReference type="OrthoDB" id="5379346at2"/>
<dbReference type="RefSeq" id="WP_002624733.1">
    <property type="nucleotide sequence ID" value="NZ_ANAH02000028.1"/>
</dbReference>
<accession>S9P446</accession>
<protein>
    <recommendedName>
        <fullName evidence="4">Lipoprotein</fullName>
    </recommendedName>
</protein>
<dbReference type="Proteomes" id="UP000011682">
    <property type="component" value="Unassembled WGS sequence"/>
</dbReference>